<evidence type="ECO:0000256" key="1">
    <source>
        <dbReference type="SAM" id="MobiDB-lite"/>
    </source>
</evidence>
<keyword evidence="3" id="KW-1185">Reference proteome</keyword>
<accession>A0ABT3L193</accession>
<sequence>MTIDNYSRLPLLPLSPAPLLPTPQVIRQTLNGGLKPNNEPLVEYVRNINPDSPFLTHLQSLLPPCPTDDSRKSPPERTGFFGQEK</sequence>
<proteinExistence type="predicted"/>
<organism evidence="2 3">
    <name type="scientific">Spirulina subsalsa FACHB-351</name>
    <dbReference type="NCBI Taxonomy" id="234711"/>
    <lineage>
        <taxon>Bacteria</taxon>
        <taxon>Bacillati</taxon>
        <taxon>Cyanobacteriota</taxon>
        <taxon>Cyanophyceae</taxon>
        <taxon>Spirulinales</taxon>
        <taxon>Spirulinaceae</taxon>
        <taxon>Spirulina</taxon>
    </lineage>
</organism>
<gene>
    <name evidence="2" type="ORF">K4A83_02970</name>
</gene>
<dbReference type="Proteomes" id="UP001526426">
    <property type="component" value="Unassembled WGS sequence"/>
</dbReference>
<feature type="region of interest" description="Disordered" evidence="1">
    <location>
        <begin position="63"/>
        <end position="85"/>
    </location>
</feature>
<evidence type="ECO:0000313" key="2">
    <source>
        <dbReference type="EMBL" id="MCW6035235.1"/>
    </source>
</evidence>
<protein>
    <submittedName>
        <fullName evidence="2">Uncharacterized protein</fullName>
    </submittedName>
</protein>
<dbReference type="RefSeq" id="WP_265262905.1">
    <property type="nucleotide sequence ID" value="NZ_JAIHOM010000009.1"/>
</dbReference>
<comment type="caution">
    <text evidence="2">The sequence shown here is derived from an EMBL/GenBank/DDBJ whole genome shotgun (WGS) entry which is preliminary data.</text>
</comment>
<feature type="region of interest" description="Disordered" evidence="1">
    <location>
        <begin position="1"/>
        <end position="21"/>
    </location>
</feature>
<evidence type="ECO:0000313" key="3">
    <source>
        <dbReference type="Proteomes" id="UP001526426"/>
    </source>
</evidence>
<name>A0ABT3L193_9CYAN</name>
<reference evidence="2 3" key="1">
    <citation type="submission" date="2021-08" db="EMBL/GenBank/DDBJ databases">
        <title>Draft genome sequence of Spirulina subsalsa with high tolerance to salinity and hype-accumulation of phycocyanin.</title>
        <authorList>
            <person name="Pei H."/>
            <person name="Jiang L."/>
        </authorList>
    </citation>
    <scope>NUCLEOTIDE SEQUENCE [LARGE SCALE GENOMIC DNA]</scope>
    <source>
        <strain evidence="2 3">FACHB-351</strain>
    </source>
</reference>
<dbReference type="EMBL" id="JAIHOM010000009">
    <property type="protein sequence ID" value="MCW6035235.1"/>
    <property type="molecule type" value="Genomic_DNA"/>
</dbReference>